<comment type="cofactor">
    <cofactor evidence="1">
        <name>FMN</name>
        <dbReference type="ChEBI" id="CHEBI:58210"/>
    </cofactor>
</comment>
<evidence type="ECO:0000256" key="3">
    <source>
        <dbReference type="ARBA" id="ARBA00022643"/>
    </source>
</evidence>
<dbReference type="InterPro" id="IPR044152">
    <property type="entry name" value="YqjM-like"/>
</dbReference>
<organism evidence="7 8">
    <name type="scientific">Agromyces humatus</name>
    <dbReference type="NCBI Taxonomy" id="279573"/>
    <lineage>
        <taxon>Bacteria</taxon>
        <taxon>Bacillati</taxon>
        <taxon>Actinomycetota</taxon>
        <taxon>Actinomycetes</taxon>
        <taxon>Micrococcales</taxon>
        <taxon>Microbacteriaceae</taxon>
        <taxon>Agromyces</taxon>
    </lineage>
</organism>
<keyword evidence="5" id="KW-0560">Oxidoreductase</keyword>
<dbReference type="RefSeq" id="WP_269756068.1">
    <property type="nucleotide sequence ID" value="NZ_BAAANH010000001.1"/>
</dbReference>
<dbReference type="EMBL" id="BAAANH010000001">
    <property type="protein sequence ID" value="GAA1749004.1"/>
    <property type="molecule type" value="Genomic_DNA"/>
</dbReference>
<keyword evidence="8" id="KW-1185">Reference proteome</keyword>
<name>A0ABN2K5Y4_9MICO</name>
<accession>A0ABN2K5Y4</accession>
<gene>
    <name evidence="7" type="ORF">GCM10009747_02700</name>
</gene>
<dbReference type="InterPro" id="IPR013785">
    <property type="entry name" value="Aldolase_TIM"/>
</dbReference>
<dbReference type="PANTHER" id="PTHR43303:SF4">
    <property type="entry name" value="NADPH DEHYDROGENASE C23G7.10C-RELATED"/>
    <property type="match status" value="1"/>
</dbReference>
<evidence type="ECO:0000259" key="6">
    <source>
        <dbReference type="Pfam" id="PF00724"/>
    </source>
</evidence>
<evidence type="ECO:0000256" key="5">
    <source>
        <dbReference type="ARBA" id="ARBA00023002"/>
    </source>
</evidence>
<dbReference type="Proteomes" id="UP001500506">
    <property type="component" value="Unassembled WGS sequence"/>
</dbReference>
<sequence>MSATDAVETTAALSLDETSGSTVAAAGLFTPITIRGLTMRNRVWVPPLCQYSVDARDGVPNDWHLVHLGAMAAGGAGLIMAEATAVNPEGRISDHDTGLWNDAQAEAWARIVRFIRSQGAAAGVQLAHAGRKASIWPEPTRRRGSQPLDLGGWPTVSASAVAFDGLREPAALDEAGIAAVIDDFRTAARRAADAGFDLVEVHAAHGYLVHQFLSPLSNLRADDWGGSLENRARLLLEIVRAVRAEVGEAMPVFVRFSATDWTPGGWDEAQTATVAGWASDAGADFFDISTGGLVASADIPIGPAYQAHFAEYVGERSDVPVSAVGRITNARHADELVATGRADAVMFGKAMMRDPHFALRAAHELGAGSTMWPVQYLRARPEVNDGEW</sequence>
<dbReference type="SUPFAM" id="SSF51395">
    <property type="entry name" value="FMN-linked oxidoreductases"/>
    <property type="match status" value="1"/>
</dbReference>
<evidence type="ECO:0000256" key="1">
    <source>
        <dbReference type="ARBA" id="ARBA00001917"/>
    </source>
</evidence>
<keyword evidence="3" id="KW-0288">FMN</keyword>
<dbReference type="Gene3D" id="3.20.20.70">
    <property type="entry name" value="Aldolase class I"/>
    <property type="match status" value="1"/>
</dbReference>
<evidence type="ECO:0000256" key="2">
    <source>
        <dbReference type="ARBA" id="ARBA00022630"/>
    </source>
</evidence>
<proteinExistence type="predicted"/>
<comment type="caution">
    <text evidence="7">The sequence shown here is derived from an EMBL/GenBank/DDBJ whole genome shotgun (WGS) entry which is preliminary data.</text>
</comment>
<keyword evidence="4" id="KW-0521">NADP</keyword>
<dbReference type="PANTHER" id="PTHR43303">
    <property type="entry name" value="NADPH DEHYDROGENASE C23G7.10C-RELATED"/>
    <property type="match status" value="1"/>
</dbReference>
<keyword evidence="2" id="KW-0285">Flavoprotein</keyword>
<reference evidence="7 8" key="1">
    <citation type="journal article" date="2019" name="Int. J. Syst. Evol. Microbiol.">
        <title>The Global Catalogue of Microorganisms (GCM) 10K type strain sequencing project: providing services to taxonomists for standard genome sequencing and annotation.</title>
        <authorList>
            <consortium name="The Broad Institute Genomics Platform"/>
            <consortium name="The Broad Institute Genome Sequencing Center for Infectious Disease"/>
            <person name="Wu L."/>
            <person name="Ma J."/>
        </authorList>
    </citation>
    <scope>NUCLEOTIDE SEQUENCE [LARGE SCALE GENOMIC DNA]</scope>
    <source>
        <strain evidence="7 8">JCM 14319</strain>
    </source>
</reference>
<evidence type="ECO:0000256" key="4">
    <source>
        <dbReference type="ARBA" id="ARBA00022857"/>
    </source>
</evidence>
<evidence type="ECO:0000313" key="8">
    <source>
        <dbReference type="Proteomes" id="UP001500506"/>
    </source>
</evidence>
<dbReference type="Pfam" id="PF00724">
    <property type="entry name" value="Oxidored_FMN"/>
    <property type="match status" value="1"/>
</dbReference>
<protein>
    <submittedName>
        <fullName evidence="7">NADH:flavin oxidoreductase/NADH oxidase</fullName>
    </submittedName>
</protein>
<feature type="domain" description="NADH:flavin oxidoreductase/NADH oxidase N-terminal" evidence="6">
    <location>
        <begin position="28"/>
        <end position="365"/>
    </location>
</feature>
<dbReference type="CDD" id="cd02932">
    <property type="entry name" value="OYE_YqiM_FMN"/>
    <property type="match status" value="1"/>
</dbReference>
<dbReference type="InterPro" id="IPR001155">
    <property type="entry name" value="OxRdtase_FMN_N"/>
</dbReference>
<evidence type="ECO:0000313" key="7">
    <source>
        <dbReference type="EMBL" id="GAA1749004.1"/>
    </source>
</evidence>